<dbReference type="PANTHER" id="PTHR30489">
    <property type="entry name" value="LIPOPROTEIN-RELEASING SYSTEM TRANSMEMBRANE PROTEIN LOLE"/>
    <property type="match status" value="1"/>
</dbReference>
<organism evidence="9 10">
    <name type="scientific">Kosakonia cowanii JCM 10956 = DSM 18146</name>
    <dbReference type="NCBI Taxonomy" id="1300165"/>
    <lineage>
        <taxon>Bacteria</taxon>
        <taxon>Pseudomonadati</taxon>
        <taxon>Pseudomonadota</taxon>
        <taxon>Gammaproteobacteria</taxon>
        <taxon>Enterobacterales</taxon>
        <taxon>Enterobacteriaceae</taxon>
        <taxon>Kosakonia</taxon>
    </lineage>
</organism>
<evidence type="ECO:0000256" key="6">
    <source>
        <dbReference type="ARBA" id="ARBA00023136"/>
    </source>
</evidence>
<keyword evidence="4 7" id="KW-0812">Transmembrane</keyword>
<dbReference type="RefSeq" id="WP_076769471.1">
    <property type="nucleotide sequence ID" value="NZ_CP019445.1"/>
</dbReference>
<reference evidence="9 10" key="1">
    <citation type="submission" date="2017-01" db="EMBL/GenBank/DDBJ databases">
        <authorList>
            <person name="Cao J.-M."/>
        </authorList>
    </citation>
    <scope>NUCLEOTIDE SEQUENCE [LARGE SCALE GENOMIC DNA]</scope>
    <source>
        <strain evidence="9 10">888-76</strain>
    </source>
</reference>
<dbReference type="Pfam" id="PF02687">
    <property type="entry name" value="FtsX"/>
    <property type="match status" value="1"/>
</dbReference>
<dbReference type="EMBL" id="CP019445">
    <property type="protein sequence ID" value="APZ05525.1"/>
    <property type="molecule type" value="Genomic_DNA"/>
</dbReference>
<feature type="transmembrane region" description="Helical" evidence="7">
    <location>
        <begin position="21"/>
        <end position="41"/>
    </location>
</feature>
<evidence type="ECO:0000256" key="2">
    <source>
        <dbReference type="ARBA" id="ARBA00005236"/>
    </source>
</evidence>
<keyword evidence="6 7" id="KW-0472">Membrane</keyword>
<keyword evidence="10" id="KW-1185">Reference proteome</keyword>
<dbReference type="PANTHER" id="PTHR30489:SF0">
    <property type="entry name" value="LIPOPROTEIN-RELEASING SYSTEM TRANSMEMBRANE PROTEIN LOLE"/>
    <property type="match status" value="1"/>
</dbReference>
<dbReference type="GO" id="GO:0098797">
    <property type="term" value="C:plasma membrane protein complex"/>
    <property type="evidence" value="ECO:0007669"/>
    <property type="project" value="TreeGrafter"/>
</dbReference>
<keyword evidence="5 7" id="KW-1133">Transmembrane helix</keyword>
<dbReference type="KEGG" id="kco:BWI95_10960"/>
<protein>
    <submittedName>
        <fullName evidence="9">ABC transporter permease</fullName>
    </submittedName>
</protein>
<dbReference type="AlphaFoldDB" id="A0A807LJ69"/>
<feature type="domain" description="ABC3 transporter permease C-terminal" evidence="8">
    <location>
        <begin position="331"/>
        <end position="457"/>
    </location>
</feature>
<gene>
    <name evidence="9" type="ORF">BWI95_10960</name>
</gene>
<feature type="transmembrane region" description="Helical" evidence="7">
    <location>
        <begin position="381"/>
        <end position="402"/>
    </location>
</feature>
<keyword evidence="3" id="KW-1003">Cell membrane</keyword>
<evidence type="ECO:0000256" key="3">
    <source>
        <dbReference type="ARBA" id="ARBA00022475"/>
    </source>
</evidence>
<evidence type="ECO:0000313" key="10">
    <source>
        <dbReference type="Proteomes" id="UP000187148"/>
    </source>
</evidence>
<evidence type="ECO:0000313" key="9">
    <source>
        <dbReference type="EMBL" id="APZ05525.1"/>
    </source>
</evidence>
<proteinExistence type="inferred from homology"/>
<sequence>MQTTTLMKHALRNLLRSRRRTLSTLCAIIVGAIGILLFAGYNQSIEYSLQTTFVRDKGHLQIQQRDYLLHGTSNPALYSIHNYQQIVDILIRDPVLKKMIAVTTPVLSLTGLAGHYAVGTSRPVLIYGTEAVGQAQLDKWDEYQIGADLIVRKPLTGTQPEAALIGRGLARLLLLCDFVKDQPCAPPPSKENNASALPDDLLALSQSARDTRPPATGSHIELLAASAAGAPNIIRVNVLGTQPQQARELDDTVVSLHLRQAQQLLFGQETPGVTAILLQLHSTKEMEAARARLRQIFANKLSGEPLAVYDFTQLQPLYNQVLAMFGKIFSFLLALILCIALFTVGNTMNMAVMERTVEIGTLRAVGLKRGDIQRLFLSEGALLGAIGAVSGVLIALALAWLINRSGMTWQPPGVTSPLPIRISIWGEWRMLASVTGTLLLVTVLSSWWPARRASRVSIVEALRHI</sequence>
<evidence type="ECO:0000256" key="4">
    <source>
        <dbReference type="ARBA" id="ARBA00022692"/>
    </source>
</evidence>
<comment type="subcellular location">
    <subcellularLocation>
        <location evidence="1">Cell membrane</location>
        <topology evidence="1">Multi-pass membrane protein</topology>
    </subcellularLocation>
</comment>
<dbReference type="InterPro" id="IPR003838">
    <property type="entry name" value="ABC3_permease_C"/>
</dbReference>
<evidence type="ECO:0000256" key="5">
    <source>
        <dbReference type="ARBA" id="ARBA00022989"/>
    </source>
</evidence>
<dbReference type="Proteomes" id="UP000187148">
    <property type="component" value="Chromosome"/>
</dbReference>
<dbReference type="GO" id="GO:0044874">
    <property type="term" value="P:lipoprotein localization to outer membrane"/>
    <property type="evidence" value="ECO:0007669"/>
    <property type="project" value="TreeGrafter"/>
</dbReference>
<evidence type="ECO:0000256" key="1">
    <source>
        <dbReference type="ARBA" id="ARBA00004651"/>
    </source>
</evidence>
<feature type="transmembrane region" description="Helical" evidence="7">
    <location>
        <begin position="321"/>
        <end position="345"/>
    </location>
</feature>
<dbReference type="InterPro" id="IPR051447">
    <property type="entry name" value="Lipoprotein-release_system"/>
</dbReference>
<accession>A0A807LJ69</accession>
<feature type="transmembrane region" description="Helical" evidence="7">
    <location>
        <begin position="428"/>
        <end position="448"/>
    </location>
</feature>
<evidence type="ECO:0000256" key="7">
    <source>
        <dbReference type="SAM" id="Phobius"/>
    </source>
</evidence>
<comment type="similarity">
    <text evidence="2">Belongs to the ABC-4 integral membrane protein family. LolC/E subfamily.</text>
</comment>
<dbReference type="GeneID" id="77484898"/>
<evidence type="ECO:0000259" key="8">
    <source>
        <dbReference type="Pfam" id="PF02687"/>
    </source>
</evidence>
<name>A0A807LJ69_9ENTR</name>